<comment type="caution">
    <text evidence="1">The sequence shown here is derived from an EMBL/GenBank/DDBJ whole genome shotgun (WGS) entry which is preliminary data.</text>
</comment>
<accession>A0AAV7RLY6</accession>
<reference evidence="1" key="1">
    <citation type="journal article" date="2022" name="bioRxiv">
        <title>Sequencing and chromosome-scale assembly of the giantPleurodeles waltlgenome.</title>
        <authorList>
            <person name="Brown T."/>
            <person name="Elewa A."/>
            <person name="Iarovenko S."/>
            <person name="Subramanian E."/>
            <person name="Araus A.J."/>
            <person name="Petzold A."/>
            <person name="Susuki M."/>
            <person name="Suzuki K.-i.T."/>
            <person name="Hayashi T."/>
            <person name="Toyoda A."/>
            <person name="Oliveira C."/>
            <person name="Osipova E."/>
            <person name="Leigh N.D."/>
            <person name="Simon A."/>
            <person name="Yun M.H."/>
        </authorList>
    </citation>
    <scope>NUCLEOTIDE SEQUENCE</scope>
    <source>
        <strain evidence="1">20211129_DDA</strain>
        <tissue evidence="1">Liver</tissue>
    </source>
</reference>
<dbReference type="AlphaFoldDB" id="A0AAV7RLY6"/>
<dbReference type="EMBL" id="JANPWB010000009">
    <property type="protein sequence ID" value="KAJ1152530.1"/>
    <property type="molecule type" value="Genomic_DNA"/>
</dbReference>
<sequence length="99" mass="10962">MEPSGPAVVAADPCDQVRRDTTAVGGDGGVLRVHLRRCRPSWRRMLWAPNLTGGLRFRVEKRARLLGARLAAWPDCDPAADEEGTDEDRRDLLLRTAAQ</sequence>
<evidence type="ECO:0000313" key="1">
    <source>
        <dbReference type="EMBL" id="KAJ1152530.1"/>
    </source>
</evidence>
<keyword evidence="2" id="KW-1185">Reference proteome</keyword>
<dbReference type="Proteomes" id="UP001066276">
    <property type="component" value="Chromosome 5"/>
</dbReference>
<evidence type="ECO:0000313" key="2">
    <source>
        <dbReference type="Proteomes" id="UP001066276"/>
    </source>
</evidence>
<name>A0AAV7RLY6_PLEWA</name>
<gene>
    <name evidence="1" type="ORF">NDU88_005305</name>
</gene>
<organism evidence="1 2">
    <name type="scientific">Pleurodeles waltl</name>
    <name type="common">Iberian ribbed newt</name>
    <dbReference type="NCBI Taxonomy" id="8319"/>
    <lineage>
        <taxon>Eukaryota</taxon>
        <taxon>Metazoa</taxon>
        <taxon>Chordata</taxon>
        <taxon>Craniata</taxon>
        <taxon>Vertebrata</taxon>
        <taxon>Euteleostomi</taxon>
        <taxon>Amphibia</taxon>
        <taxon>Batrachia</taxon>
        <taxon>Caudata</taxon>
        <taxon>Salamandroidea</taxon>
        <taxon>Salamandridae</taxon>
        <taxon>Pleurodelinae</taxon>
        <taxon>Pleurodeles</taxon>
    </lineage>
</organism>
<proteinExistence type="predicted"/>
<protein>
    <submittedName>
        <fullName evidence="1">Uncharacterized protein</fullName>
    </submittedName>
</protein>